<sequence>MKSDTTPIERAFELARSGKCQSFSEIKSALKAEGYDTATLTGGALSKQLRQLMAASARS</sequence>
<accession>A0A7X3K3G2</accession>
<gene>
    <name evidence="1" type="ORF">GO014_09535</name>
</gene>
<keyword evidence="2" id="KW-1185">Reference proteome</keyword>
<organism evidence="1 2">
    <name type="scientific">Devosia marina</name>
    <dbReference type="NCBI Taxonomy" id="2683198"/>
    <lineage>
        <taxon>Bacteria</taxon>
        <taxon>Pseudomonadati</taxon>
        <taxon>Pseudomonadota</taxon>
        <taxon>Alphaproteobacteria</taxon>
        <taxon>Hyphomicrobiales</taxon>
        <taxon>Devosiaceae</taxon>
        <taxon>Devosia</taxon>
    </lineage>
</organism>
<dbReference type="Proteomes" id="UP000438106">
    <property type="component" value="Unassembled WGS sequence"/>
</dbReference>
<dbReference type="RefSeq" id="WP_157290134.1">
    <property type="nucleotide sequence ID" value="NZ_WQRF01000002.1"/>
</dbReference>
<dbReference type="EMBL" id="WQRF01000002">
    <property type="protein sequence ID" value="MVS99261.1"/>
    <property type="molecule type" value="Genomic_DNA"/>
</dbReference>
<evidence type="ECO:0000313" key="2">
    <source>
        <dbReference type="Proteomes" id="UP000438106"/>
    </source>
</evidence>
<reference evidence="1 2" key="1">
    <citation type="submission" date="2019-12" db="EMBL/GenBank/DDBJ databases">
        <title>Devosia maris sp. nov., isolated from the deep seawater.</title>
        <authorList>
            <person name="Liu Y."/>
        </authorList>
    </citation>
    <scope>NUCLEOTIDE SEQUENCE [LARGE SCALE GENOMIC DNA]</scope>
    <source>
        <strain evidence="1 2">L53-10-65</strain>
    </source>
</reference>
<dbReference type="AlphaFoldDB" id="A0A7X3K3G2"/>
<comment type="caution">
    <text evidence="1">The sequence shown here is derived from an EMBL/GenBank/DDBJ whole genome shotgun (WGS) entry which is preliminary data.</text>
</comment>
<proteinExistence type="predicted"/>
<name>A0A7X3K3G2_9HYPH</name>
<evidence type="ECO:0000313" key="1">
    <source>
        <dbReference type="EMBL" id="MVS99261.1"/>
    </source>
</evidence>
<protein>
    <submittedName>
        <fullName evidence="1">Uncharacterized protein</fullName>
    </submittedName>
</protein>